<dbReference type="PIRSF" id="PIRSF029895">
    <property type="entry name" value="SpoIV"/>
    <property type="match status" value="1"/>
</dbReference>
<reference evidence="2 3" key="1">
    <citation type="submission" date="2016-10" db="EMBL/GenBank/DDBJ databases">
        <authorList>
            <person name="de Groot N.N."/>
        </authorList>
    </citation>
    <scope>NUCLEOTIDE SEQUENCE [LARGE SCALE GENOMIC DNA]</scope>
    <source>
        <strain evidence="2 3">DSM 23995</strain>
    </source>
</reference>
<sequence>MNKKRGPSDVMIRITGNAIETCLNECLKDGVMLKNIIRQDPFTATLYIASTDTSQVRELANDYECHIEVIRDSLFERYIRMLKKRAGFFVGAALFCCLLIVLSQMVWKVEVQGANPEIERTITENLEKLGLKPGAFQITLPPPEMIQKEILDHTNGVTWVGVDKKGTAYYLNVAEQTLPEKESQPPPRHITAKKKAVIHSVYAEKGQAVVKRNDLVHEGDMLISGFIGKGKYAKAVPATGEILGETWYKVVVEVPMKRKVTTLTGAYEKQHVLYIFGLKLPVWGFTAADAFQNFHVEEDLRQISWRDYQLPLAWLTKTYEKVNEVPIDLSVEEGLEEAKEVARFKMNSHLSGEAYIDEEKILHSESRDGKVKLEMHYQVIEDITSEAPIIQGEMKE</sequence>
<feature type="transmembrane region" description="Helical" evidence="1">
    <location>
        <begin position="86"/>
        <end position="107"/>
    </location>
</feature>
<dbReference type="EMBL" id="FONT01000001">
    <property type="protein sequence ID" value="SFE28940.1"/>
    <property type="molecule type" value="Genomic_DNA"/>
</dbReference>
<dbReference type="Pfam" id="PF06898">
    <property type="entry name" value="YqfD"/>
    <property type="match status" value="1"/>
</dbReference>
<dbReference type="NCBIfam" id="TIGR02876">
    <property type="entry name" value="spore_yqfD"/>
    <property type="match status" value="1"/>
</dbReference>
<protein>
    <submittedName>
        <fullName evidence="2">Similar to stage IV sporulation protein</fullName>
    </submittedName>
</protein>
<evidence type="ECO:0000256" key="1">
    <source>
        <dbReference type="SAM" id="Phobius"/>
    </source>
</evidence>
<dbReference type="InterPro" id="IPR010690">
    <property type="entry name" value="YqfD"/>
</dbReference>
<gene>
    <name evidence="2" type="ORF">SAMN05192532_101142</name>
</gene>
<dbReference type="Proteomes" id="UP000199516">
    <property type="component" value="Unassembled WGS sequence"/>
</dbReference>
<dbReference type="OrthoDB" id="1640349at2"/>
<evidence type="ECO:0000313" key="2">
    <source>
        <dbReference type="EMBL" id="SFE28940.1"/>
    </source>
</evidence>
<keyword evidence="3" id="KW-1185">Reference proteome</keyword>
<evidence type="ECO:0000313" key="3">
    <source>
        <dbReference type="Proteomes" id="UP000199516"/>
    </source>
</evidence>
<keyword evidence="1" id="KW-1133">Transmembrane helix</keyword>
<keyword evidence="1" id="KW-0472">Membrane</keyword>
<organism evidence="2 3">
    <name type="scientific">Alteribacillus iranensis</name>
    <dbReference type="NCBI Taxonomy" id="930128"/>
    <lineage>
        <taxon>Bacteria</taxon>
        <taxon>Bacillati</taxon>
        <taxon>Bacillota</taxon>
        <taxon>Bacilli</taxon>
        <taxon>Bacillales</taxon>
        <taxon>Bacillaceae</taxon>
        <taxon>Alteribacillus</taxon>
    </lineage>
</organism>
<name>A0A1I1ZF33_9BACI</name>
<accession>A0A1I1ZF33</accession>
<keyword evidence="1" id="KW-0812">Transmembrane</keyword>
<dbReference type="RefSeq" id="WP_091656130.1">
    <property type="nucleotide sequence ID" value="NZ_FONT01000001.1"/>
</dbReference>
<dbReference type="STRING" id="930128.SAMN05192532_101142"/>
<proteinExistence type="predicted"/>
<dbReference type="AlphaFoldDB" id="A0A1I1ZF33"/>